<dbReference type="EMBL" id="CAJNNW010033270">
    <property type="protein sequence ID" value="CAE8717929.1"/>
    <property type="molecule type" value="Genomic_DNA"/>
</dbReference>
<feature type="region of interest" description="Disordered" evidence="1">
    <location>
        <begin position="1"/>
        <end position="81"/>
    </location>
</feature>
<name>A0A813L1K5_POLGL</name>
<feature type="compositionally biased region" description="Basic and acidic residues" evidence="1">
    <location>
        <begin position="7"/>
        <end position="28"/>
    </location>
</feature>
<organism evidence="2 3">
    <name type="scientific">Polarella glacialis</name>
    <name type="common">Dinoflagellate</name>
    <dbReference type="NCBI Taxonomy" id="89957"/>
    <lineage>
        <taxon>Eukaryota</taxon>
        <taxon>Sar</taxon>
        <taxon>Alveolata</taxon>
        <taxon>Dinophyceae</taxon>
        <taxon>Suessiales</taxon>
        <taxon>Suessiaceae</taxon>
        <taxon>Polarella</taxon>
    </lineage>
</organism>
<feature type="compositionally biased region" description="Low complexity" evidence="1">
    <location>
        <begin position="37"/>
        <end position="51"/>
    </location>
</feature>
<comment type="caution">
    <text evidence="2">The sequence shown here is derived from an EMBL/GenBank/DDBJ whole genome shotgun (WGS) entry which is preliminary data.</text>
</comment>
<evidence type="ECO:0000313" key="3">
    <source>
        <dbReference type="Proteomes" id="UP000626109"/>
    </source>
</evidence>
<gene>
    <name evidence="2" type="ORF">PGLA2088_LOCUS39777</name>
</gene>
<dbReference type="Proteomes" id="UP000626109">
    <property type="component" value="Unassembled WGS sequence"/>
</dbReference>
<dbReference type="AlphaFoldDB" id="A0A813L1K5"/>
<evidence type="ECO:0000256" key="1">
    <source>
        <dbReference type="SAM" id="MobiDB-lite"/>
    </source>
</evidence>
<protein>
    <submittedName>
        <fullName evidence="2">Uncharacterized protein</fullName>
    </submittedName>
</protein>
<proteinExistence type="predicted"/>
<reference evidence="2" key="1">
    <citation type="submission" date="2021-02" db="EMBL/GenBank/DDBJ databases">
        <authorList>
            <person name="Dougan E. K."/>
            <person name="Rhodes N."/>
            <person name="Thang M."/>
            <person name="Chan C."/>
        </authorList>
    </citation>
    <scope>NUCLEOTIDE SEQUENCE</scope>
</reference>
<evidence type="ECO:0000313" key="2">
    <source>
        <dbReference type="EMBL" id="CAE8717929.1"/>
    </source>
</evidence>
<sequence>MAALQRELQELKPSVDERMSELQHELQELQRAAASEGPQGPQGPQGLQGPPSKDDSSPPPAPVAVDRSLAPPAFAETTGTGFPAEALEQVHSTIQSTVAWICSK</sequence>
<accession>A0A813L1K5</accession>